<dbReference type="SMART" id="SM00089">
    <property type="entry name" value="PKD"/>
    <property type="match status" value="1"/>
</dbReference>
<feature type="region of interest" description="Disordered" evidence="1">
    <location>
        <begin position="264"/>
        <end position="285"/>
    </location>
</feature>
<evidence type="ECO:0000256" key="1">
    <source>
        <dbReference type="SAM" id="MobiDB-lite"/>
    </source>
</evidence>
<dbReference type="CDD" id="cd00146">
    <property type="entry name" value="PKD"/>
    <property type="match status" value="1"/>
</dbReference>
<reference evidence="4 5" key="1">
    <citation type="submission" date="2020-07" db="EMBL/GenBank/DDBJ databases">
        <title>Sequencing the genomes of 1000 actinobacteria strains.</title>
        <authorList>
            <person name="Klenk H.-P."/>
        </authorList>
    </citation>
    <scope>NUCLEOTIDE SEQUENCE [LARGE SCALE GENOMIC DNA]</scope>
    <source>
        <strain evidence="4 5">DSM 18248</strain>
    </source>
</reference>
<name>A0A7Y9YGS2_9ACTN</name>
<evidence type="ECO:0000313" key="5">
    <source>
        <dbReference type="Proteomes" id="UP000537326"/>
    </source>
</evidence>
<evidence type="ECO:0000313" key="4">
    <source>
        <dbReference type="EMBL" id="NYI11956.1"/>
    </source>
</evidence>
<dbReference type="PROSITE" id="PS50093">
    <property type="entry name" value="PKD"/>
    <property type="match status" value="1"/>
</dbReference>
<dbReference type="Proteomes" id="UP000537326">
    <property type="component" value="Unassembled WGS sequence"/>
</dbReference>
<comment type="caution">
    <text evidence="4">The sequence shown here is derived from an EMBL/GenBank/DDBJ whole genome shotgun (WGS) entry which is preliminary data.</text>
</comment>
<feature type="chain" id="PRO_5038547985" description="PKD domain-containing protein" evidence="2">
    <location>
        <begin position="28"/>
        <end position="381"/>
    </location>
</feature>
<feature type="domain" description="PKD" evidence="3">
    <location>
        <begin position="323"/>
        <end position="364"/>
    </location>
</feature>
<feature type="signal peptide" evidence="2">
    <location>
        <begin position="1"/>
        <end position="27"/>
    </location>
</feature>
<accession>A0A7Y9YGS2</accession>
<protein>
    <recommendedName>
        <fullName evidence="3">PKD domain-containing protein</fullName>
    </recommendedName>
</protein>
<evidence type="ECO:0000259" key="3">
    <source>
        <dbReference type="PROSITE" id="PS50093"/>
    </source>
</evidence>
<dbReference type="EMBL" id="JACBZI010000001">
    <property type="protein sequence ID" value="NYI11956.1"/>
    <property type="molecule type" value="Genomic_DNA"/>
</dbReference>
<dbReference type="Gene3D" id="2.60.40.10">
    <property type="entry name" value="Immunoglobulins"/>
    <property type="match status" value="1"/>
</dbReference>
<dbReference type="InterPro" id="IPR022409">
    <property type="entry name" value="PKD/Chitinase_dom"/>
</dbReference>
<proteinExistence type="predicted"/>
<dbReference type="GO" id="GO:0005975">
    <property type="term" value="P:carbohydrate metabolic process"/>
    <property type="evidence" value="ECO:0007669"/>
    <property type="project" value="UniProtKB-ARBA"/>
</dbReference>
<keyword evidence="5" id="KW-1185">Reference proteome</keyword>
<dbReference type="AlphaFoldDB" id="A0A7Y9YGS2"/>
<gene>
    <name evidence="4" type="ORF">BKA05_003471</name>
</gene>
<dbReference type="InterPro" id="IPR013783">
    <property type="entry name" value="Ig-like_fold"/>
</dbReference>
<keyword evidence="2" id="KW-0732">Signal</keyword>
<dbReference type="SUPFAM" id="SSF49299">
    <property type="entry name" value="PKD domain"/>
    <property type="match status" value="1"/>
</dbReference>
<dbReference type="Pfam" id="PF18911">
    <property type="entry name" value="PKD_4"/>
    <property type="match status" value="1"/>
</dbReference>
<organism evidence="4 5">
    <name type="scientific">Nocardioides marinus</name>
    <dbReference type="NCBI Taxonomy" id="374514"/>
    <lineage>
        <taxon>Bacteria</taxon>
        <taxon>Bacillati</taxon>
        <taxon>Actinomycetota</taxon>
        <taxon>Actinomycetes</taxon>
        <taxon>Propionibacteriales</taxon>
        <taxon>Nocardioidaceae</taxon>
        <taxon>Nocardioides</taxon>
    </lineage>
</organism>
<dbReference type="InterPro" id="IPR035986">
    <property type="entry name" value="PKD_dom_sf"/>
</dbReference>
<sequence length="381" mass="40248">MNTSPPRPTRRPLRVAAFSAVAATGLAATLVGVVASSTVSSAAAECTRDARYVDPAGDVNDLALDPVPLPGVPVDPALDPDGLDIREGWFSVNDALDTITFHLKVTDLSDLQGGLRAVGEEYQIDFALDGTSYSILAGRSLTDLLFTEEYFELSDLGGPDGASRTVNSALTGAFDPALDVITVDLKKSDLSGASPAVPEFTDASVITGVEVVTRRNLLLLSPDADVAVGGCAFKVVPDPDPTTPPVTVTATATATTTATATATTTTTATATATATRTEEITQTAEPNRKPVIRKFAAKPLQGQGKARVGTPIRFKAIAKDPDGDKLRYRWDLGDGTKKSGRKVFHTYTEEGQYRVFVRIRDGRGGNLKVRAFLRLGPRKTS</sequence>
<evidence type="ECO:0000256" key="2">
    <source>
        <dbReference type="SAM" id="SignalP"/>
    </source>
</evidence>
<dbReference type="RefSeq" id="WP_179532573.1">
    <property type="nucleotide sequence ID" value="NZ_BAAAPP010000001.1"/>
</dbReference>
<dbReference type="InterPro" id="IPR000601">
    <property type="entry name" value="PKD_dom"/>
</dbReference>
<feature type="compositionally biased region" description="Low complexity" evidence="1">
    <location>
        <begin position="264"/>
        <end position="275"/>
    </location>
</feature>